<dbReference type="InterPro" id="IPR054477">
    <property type="entry name" value="LTN1_E3_ligase_6th"/>
</dbReference>
<evidence type="ECO:0000256" key="1">
    <source>
        <dbReference type="RuleBase" id="RU367090"/>
    </source>
</evidence>
<feature type="region of interest" description="Disordered" evidence="2">
    <location>
        <begin position="423"/>
        <end position="450"/>
    </location>
</feature>
<dbReference type="EMBL" id="CAJMWR010001539">
    <property type="protein sequence ID" value="CAE6428146.1"/>
    <property type="molecule type" value="Genomic_DNA"/>
</dbReference>
<accession>A0A8H2XIY6</accession>
<evidence type="ECO:0000259" key="3">
    <source>
        <dbReference type="Pfam" id="PF22958"/>
    </source>
</evidence>
<reference evidence="6" key="1">
    <citation type="submission" date="2021-01" db="EMBL/GenBank/DDBJ databases">
        <authorList>
            <person name="Kaushik A."/>
        </authorList>
    </citation>
    <scope>NUCLEOTIDE SEQUENCE</scope>
    <source>
        <strain evidence="6">AG1-1A</strain>
    </source>
</reference>
<comment type="function">
    <text evidence="1">E3 ubiquitin-protein ligase. Component of the ribosome quality control complex (RQC), a ribosome-associated complex that mediates ubiquitination and extraction of incompletely synthesized nascent chains for proteasomal degradation.</text>
</comment>
<dbReference type="GO" id="GO:0005829">
    <property type="term" value="C:cytosol"/>
    <property type="evidence" value="ECO:0007669"/>
    <property type="project" value="UniProtKB-UniRule"/>
</dbReference>
<dbReference type="GO" id="GO:0043023">
    <property type="term" value="F:ribosomal large subunit binding"/>
    <property type="evidence" value="ECO:0007669"/>
    <property type="project" value="TreeGrafter"/>
</dbReference>
<keyword evidence="1" id="KW-0808">Transferase</keyword>
<dbReference type="GO" id="GO:1990116">
    <property type="term" value="P:ribosome-associated ubiquitin-dependent protein catabolic process"/>
    <property type="evidence" value="ECO:0007669"/>
    <property type="project" value="UniProtKB-UniRule"/>
</dbReference>
<dbReference type="GO" id="GO:1990112">
    <property type="term" value="C:RQC complex"/>
    <property type="evidence" value="ECO:0007669"/>
    <property type="project" value="UniProtKB-UniRule"/>
</dbReference>
<evidence type="ECO:0000313" key="6">
    <source>
        <dbReference type="EMBL" id="CAE6428146.1"/>
    </source>
</evidence>
<keyword evidence="1" id="KW-0863">Zinc-finger</keyword>
<feature type="domain" description="E3 ubiquitin-protein ligase listerin N-terminal" evidence="3">
    <location>
        <begin position="79"/>
        <end position="148"/>
    </location>
</feature>
<comment type="pathway">
    <text evidence="1">Protein modification; protein ubiquitination.</text>
</comment>
<feature type="domain" description="E3 ubiquitin-protein ligase listerin HEAT repeat region" evidence="4">
    <location>
        <begin position="1392"/>
        <end position="1608"/>
    </location>
</feature>
<name>A0A8H2XIY6_9AGAM</name>
<dbReference type="InterPro" id="IPR054478">
    <property type="entry name" value="LTN1_UBC"/>
</dbReference>
<feature type="domain" description="E3 ubiquitin-protein ligase listerin ubiquitin conjugating" evidence="5">
    <location>
        <begin position="1625"/>
        <end position="1706"/>
    </location>
</feature>
<sequence>MGKQGKSSATSGTRKKHARKAATHDPSIAIVPAAKSQGKGKGKGKNKEPRVKQYIPPPKYKPLVDDPIESLSVASVLPPNMVLCFKGLSKKDPVTKMKALDDLATMLDDESWNIALPVWLWHFVSLSVHPNRRLRESSAIIHSKLFEQPILRDEAQSYILRESNAGTFLAAWALGANDVVPTIANTLRVSWDLNITWHTTAPQNQFIDIQDHVEYLVATLLQAIIDPEQLYQNFAPLLAASSKDLIDVVDTGEYLRDRNGRIRTAGLNSITWIIEGPSTIAHSVLLGPFRELLSSNILLGTILSAQPSVFGASDIDDEKKEPVSWGYEQRAVRMAGWKLIKEFVKYLQNNQTDIVEEISNDDTPLPLKLGYLRNLGCAALRSAWVETDSVVRTSMWEGLLPLITVFPEVWDMDPINQALIGTSQHTAAESDSSEDIEDGPMETVPNGATRSHPATSYSHLAFNDFLHFLELGCRGSATQSYPAIVVVLSTIPEAIFPYEPNTLERLFTSLWAAYDGKALSVLPRDREPAGKAFLSCVLDCVIFFIQKLHTPTQLLQSEHRSELQPGKAVELVPLKWIARIIQEVIHGDLSQNVPVDTAGQLIGESMKKLEHISPDMTRLAWRVEWEPVLIQRQPQTDRNESIIKLLGHMRSAARGGINQEIVDKILKEKVQVKLEGVEGCDSPTEQARVLISLWEHLNSVTAPWLVEVTDQVWNAEVLDRMVRIEEPRGIIIFLNGYLSAPTASENCRRAIWSQFLSACAGASAFSVLRDILDLVGTAALTVDEVPALFDLTKSWMVDLAQGNPTDGATLGSVLVHWKICLSQTQASEILELLLSAFILHARELLFSSSDVVSPVIQPITHVLDIVLTSDTSLDFYTWPTLNFADAGALLRILPNLYEAEVPFARFYQCDRALKSWSTYAPVELQSESDARARELIRSLLISCSTSLSARDVLTVAVRSALYLDEKMILLEMIPSQYDFDQNLDDLNDNPSPVLAEYDPLVRLGDREPDSLALATYDSYGLSKYARVGTILATTLSEDRHLARDNLWTFRHLLALQQLSLDFISAATWPSEVFRVGASSQVHTLLGVLAPLAIYLGNSLLADHSLDWHKQIISRLQNPGSDPVAPQNAEEVIHQYYSIATRNSPTSRDLRLLRRIMQFVLRDAETDILDLWSDFAQSAYSHYSEAAGAIGSVLSARGVESSRLDRWRNEIASRIPGVSSNSINQTGLPLLRALNCLAPPPESGIVFMPQQRAVYLVQALQKWMSSDEELDTSMEALVTVLLGHLLPILQTIRGAHWEFILDVLENNLSVETSITNLYLLLQTLRAITIILNLITTNQQLTEIWAPRQHDIFQGILQLFLNSSGDAEDSETRVRYNSYLAEVIQAIPSEQIHPDLFEKLFSLVFSESVPIKLTAHYLARRALSQITEQRVLEAAVNAPSVSLAETDVQAEKSFELPHPLVEKLVLSGSSQANYSNIDLLLAWWLALEFFDKTSLKIKQDYFDQLRRLNLVKTSLLPCLFKLLNLGIPGEKPFNLSPWQVDVFYLNLYDNSFTSAENVLAAHIYFKSLKFIPALIRAWHSECQDRQLCASVSAYTRNYFSPTLINQELAHFRASAASASEILADDTFTVKVAPSVNEISASYAVDEQESFEVAIRLPNEYPLRAAEVKDVRGVAGMENRRRAWLFGVQNMAQQGLIYDGLVMYKKNIAGHFEGKSECAICYS</sequence>
<dbReference type="Pfam" id="PF23009">
    <property type="entry name" value="UBC_like"/>
    <property type="match status" value="1"/>
</dbReference>
<feature type="compositionally biased region" description="Acidic residues" evidence="2">
    <location>
        <begin position="431"/>
        <end position="440"/>
    </location>
</feature>
<dbReference type="GO" id="GO:0061630">
    <property type="term" value="F:ubiquitin protein ligase activity"/>
    <property type="evidence" value="ECO:0007669"/>
    <property type="project" value="UniProtKB-UniRule"/>
</dbReference>
<comment type="similarity">
    <text evidence="1">Belongs to the LTN1 family.</text>
</comment>
<evidence type="ECO:0000259" key="4">
    <source>
        <dbReference type="Pfam" id="PF22999"/>
    </source>
</evidence>
<evidence type="ECO:0000313" key="7">
    <source>
        <dbReference type="Proteomes" id="UP000663840"/>
    </source>
</evidence>
<dbReference type="Proteomes" id="UP000663840">
    <property type="component" value="Unassembled WGS sequence"/>
</dbReference>
<dbReference type="InterPro" id="IPR054476">
    <property type="entry name" value="Ltn1_N"/>
</dbReference>
<dbReference type="InterPro" id="IPR039795">
    <property type="entry name" value="LTN1/Rkr1"/>
</dbReference>
<organism evidence="6 7">
    <name type="scientific">Rhizoctonia solani</name>
    <dbReference type="NCBI Taxonomy" id="456999"/>
    <lineage>
        <taxon>Eukaryota</taxon>
        <taxon>Fungi</taxon>
        <taxon>Dikarya</taxon>
        <taxon>Basidiomycota</taxon>
        <taxon>Agaricomycotina</taxon>
        <taxon>Agaricomycetes</taxon>
        <taxon>Cantharellales</taxon>
        <taxon>Ceratobasidiaceae</taxon>
        <taxon>Rhizoctonia</taxon>
    </lineage>
</organism>
<feature type="region of interest" description="Disordered" evidence="2">
    <location>
        <begin position="1"/>
        <end position="58"/>
    </location>
</feature>
<dbReference type="SUPFAM" id="SSF48371">
    <property type="entry name" value="ARM repeat"/>
    <property type="match status" value="1"/>
</dbReference>
<proteinExistence type="inferred from homology"/>
<feature type="compositionally biased region" description="Polar residues" evidence="2">
    <location>
        <begin position="1"/>
        <end position="12"/>
    </location>
</feature>
<dbReference type="PANTHER" id="PTHR12389:SF0">
    <property type="entry name" value="E3 UBIQUITIN-PROTEIN LIGASE LISTERIN"/>
    <property type="match status" value="1"/>
</dbReference>
<dbReference type="GO" id="GO:0008270">
    <property type="term" value="F:zinc ion binding"/>
    <property type="evidence" value="ECO:0007669"/>
    <property type="project" value="UniProtKB-KW"/>
</dbReference>
<keyword evidence="1" id="KW-0862">Zinc</keyword>
<protein>
    <recommendedName>
        <fullName evidence="1">E3 ubiquitin-protein ligase listerin</fullName>
        <ecNumber evidence="1">2.3.2.27</ecNumber>
    </recommendedName>
    <alternativeName>
        <fullName evidence="1">RING-type E3 ubiquitin transferase listerin</fullName>
    </alternativeName>
</protein>
<keyword evidence="1" id="KW-0479">Metal-binding</keyword>
<dbReference type="Pfam" id="PF22999">
    <property type="entry name" value="LTN1_E3_ligase_6th"/>
    <property type="match status" value="1"/>
</dbReference>
<comment type="caution">
    <text evidence="6">The sequence shown here is derived from an EMBL/GenBank/DDBJ whole genome shotgun (WGS) entry which is preliminary data.</text>
</comment>
<dbReference type="EC" id="2.3.2.27" evidence="1"/>
<comment type="subunit">
    <text evidence="1">Component of the ribosome quality control complex (RQC).</text>
</comment>
<dbReference type="GO" id="GO:0016567">
    <property type="term" value="P:protein ubiquitination"/>
    <property type="evidence" value="ECO:0007669"/>
    <property type="project" value="UniProtKB-UniPathway"/>
</dbReference>
<comment type="catalytic activity">
    <reaction evidence="1">
        <text>S-ubiquitinyl-[E2 ubiquitin-conjugating enzyme]-L-cysteine + [acceptor protein]-L-lysine = [E2 ubiquitin-conjugating enzyme]-L-cysteine + N(6)-ubiquitinyl-[acceptor protein]-L-lysine.</text>
        <dbReference type="EC" id="2.3.2.27"/>
    </reaction>
</comment>
<dbReference type="InterPro" id="IPR016024">
    <property type="entry name" value="ARM-type_fold"/>
</dbReference>
<dbReference type="GO" id="GO:0072344">
    <property type="term" value="P:rescue of stalled ribosome"/>
    <property type="evidence" value="ECO:0007669"/>
    <property type="project" value="UniProtKB-UniRule"/>
</dbReference>
<dbReference type="PANTHER" id="PTHR12389">
    <property type="entry name" value="ZINC FINGER PROTEIN 294"/>
    <property type="match status" value="1"/>
</dbReference>
<keyword evidence="1" id="KW-0833">Ubl conjugation pathway</keyword>
<dbReference type="UniPathway" id="UPA00143"/>
<evidence type="ECO:0000256" key="2">
    <source>
        <dbReference type="SAM" id="MobiDB-lite"/>
    </source>
</evidence>
<gene>
    <name evidence="6" type="ORF">RDB_LOCUS62303</name>
</gene>
<dbReference type="Pfam" id="PF22958">
    <property type="entry name" value="Ltn1_1st"/>
    <property type="match status" value="1"/>
</dbReference>
<evidence type="ECO:0000259" key="5">
    <source>
        <dbReference type="Pfam" id="PF23009"/>
    </source>
</evidence>